<evidence type="ECO:0000256" key="5">
    <source>
        <dbReference type="ARBA" id="ARBA00035108"/>
    </source>
</evidence>
<evidence type="ECO:0000313" key="8">
    <source>
        <dbReference type="EMBL" id="TCO77367.1"/>
    </source>
</evidence>
<evidence type="ECO:0000256" key="2">
    <source>
        <dbReference type="ARBA" id="ARBA00022980"/>
    </source>
</evidence>
<keyword evidence="7" id="KW-0175">Coiled coil</keyword>
<evidence type="ECO:0000256" key="1">
    <source>
        <dbReference type="ARBA" id="ARBA00005436"/>
    </source>
</evidence>
<reference evidence="8 9" key="1">
    <citation type="submission" date="2019-03" db="EMBL/GenBank/DDBJ databases">
        <title>Genomic Encyclopedia of Type Strains, Phase IV (KMG-IV): sequencing the most valuable type-strain genomes for metagenomic binning, comparative biology and taxonomic classification.</title>
        <authorList>
            <person name="Goeker M."/>
        </authorList>
    </citation>
    <scope>NUCLEOTIDE SEQUENCE [LARGE SCALE GENOMIC DNA]</scope>
    <source>
        <strain evidence="8 9">DSM 102940</strain>
    </source>
</reference>
<keyword evidence="4" id="KW-0687">Ribonucleoprotein</keyword>
<evidence type="ECO:0000256" key="4">
    <source>
        <dbReference type="ARBA" id="ARBA00023274"/>
    </source>
</evidence>
<gene>
    <name evidence="8" type="ORF">EV214_1069</name>
</gene>
<dbReference type="Gene3D" id="1.10.10.1410">
    <property type="match status" value="1"/>
</dbReference>
<comment type="similarity">
    <text evidence="6">Belongs to the gas vesicle GvpF/GvpL family.</text>
</comment>
<evidence type="ECO:0000256" key="6">
    <source>
        <dbReference type="ARBA" id="ARBA00035643"/>
    </source>
</evidence>
<organism evidence="8 9">
    <name type="scientific">Marinisporobacter balticus</name>
    <dbReference type="NCBI Taxonomy" id="2018667"/>
    <lineage>
        <taxon>Bacteria</taxon>
        <taxon>Bacillati</taxon>
        <taxon>Bacillota</taxon>
        <taxon>Clostridia</taxon>
        <taxon>Peptostreptococcales</taxon>
        <taxon>Thermotaleaceae</taxon>
        <taxon>Marinisporobacter</taxon>
    </lineage>
</organism>
<dbReference type="GO" id="GO:0031412">
    <property type="term" value="P:gas vesicle organization"/>
    <property type="evidence" value="ECO:0007669"/>
    <property type="project" value="InterPro"/>
</dbReference>
<keyword evidence="3" id="KW-0304">Gas vesicle</keyword>
<dbReference type="AlphaFoldDB" id="A0A4R2KWX7"/>
<feature type="coiled-coil region" evidence="7">
    <location>
        <begin position="68"/>
        <end position="109"/>
    </location>
</feature>
<keyword evidence="2" id="KW-0689">Ribosomal protein</keyword>
<protein>
    <submittedName>
        <fullName evidence="8">Gas vesicle protein GvpL/GvpF</fullName>
    </submittedName>
</protein>
<dbReference type="EMBL" id="SLWV01000006">
    <property type="protein sequence ID" value="TCO77367.1"/>
    <property type="molecule type" value="Genomic_DNA"/>
</dbReference>
<dbReference type="PANTHER" id="PTHR36852:SF1">
    <property type="entry name" value="PROTEIN GVPL 2"/>
    <property type="match status" value="1"/>
</dbReference>
<comment type="caution">
    <text evidence="8">The sequence shown here is derived from an EMBL/GenBank/DDBJ whole genome shotgun (WGS) entry which is preliminary data.</text>
</comment>
<dbReference type="GO" id="GO:1990904">
    <property type="term" value="C:ribonucleoprotein complex"/>
    <property type="evidence" value="ECO:0007669"/>
    <property type="project" value="UniProtKB-KW"/>
</dbReference>
<name>A0A4R2KWX7_9FIRM</name>
<comment type="similarity">
    <text evidence="1">Belongs to the eukaryotic ribosomal protein P1/P2 family.</text>
</comment>
<dbReference type="RefSeq" id="WP_165916268.1">
    <property type="nucleotide sequence ID" value="NZ_SLWV01000006.1"/>
</dbReference>
<dbReference type="PANTHER" id="PTHR36852">
    <property type="entry name" value="PROTEIN GVPL 2"/>
    <property type="match status" value="1"/>
</dbReference>
<dbReference type="Proteomes" id="UP000294919">
    <property type="component" value="Unassembled WGS sequence"/>
</dbReference>
<keyword evidence="9" id="KW-1185">Reference proteome</keyword>
<evidence type="ECO:0000256" key="7">
    <source>
        <dbReference type="SAM" id="Coils"/>
    </source>
</evidence>
<dbReference type="GO" id="GO:0005840">
    <property type="term" value="C:ribosome"/>
    <property type="evidence" value="ECO:0007669"/>
    <property type="project" value="UniProtKB-KW"/>
</dbReference>
<evidence type="ECO:0000313" key="9">
    <source>
        <dbReference type="Proteomes" id="UP000294919"/>
    </source>
</evidence>
<sequence>MEYLYLAMFIQEIGRSVNEENIRKIFNALDIEVNDDKVRLLIPALSILASGNIKNVKRETKSSSLQKLTHLQKQFEVLENTIKKVDERAERFEQEQQTVSLDIEKVKEAVEVESKEIDTMNRVTYSGESKRARYIYGVADNGVRDHLGAIGLEGEEVYTIPYKEMCVIVHNCSAEPYKSDNDDVVKEWLFTQQEVLDVVAENFGVVLPMGFDMIIEEKIGMDVEQVVKDWLKENYDNFKEKMAKIRNKQEFGVQVILDTELLSQRLIETDEKLIAKKKEIDSKPQGIAYLEREMMKELIKEKIEEKADEYFREFYNMIKKCTDDIVIGKTKKVGGNQQMLMNLSCLVYKDRVTELGKELEKIENKDGILVRFSGPWAPFSFVTPERG</sequence>
<dbReference type="InterPro" id="IPR009430">
    <property type="entry name" value="GvpL/GvpF"/>
</dbReference>
<proteinExistence type="inferred from homology"/>
<evidence type="ECO:0000256" key="3">
    <source>
        <dbReference type="ARBA" id="ARBA00022987"/>
    </source>
</evidence>
<dbReference type="InterPro" id="IPR038716">
    <property type="entry name" value="P1/P2_N_sf"/>
</dbReference>
<comment type="subcellular location">
    <subcellularLocation>
        <location evidence="5">Gas vesicle</location>
    </subcellularLocation>
</comment>
<dbReference type="Pfam" id="PF06386">
    <property type="entry name" value="GvpL_GvpF"/>
    <property type="match status" value="1"/>
</dbReference>
<dbReference type="GO" id="GO:0031411">
    <property type="term" value="C:gas vesicle"/>
    <property type="evidence" value="ECO:0007669"/>
    <property type="project" value="UniProtKB-SubCell"/>
</dbReference>
<accession>A0A4R2KWX7</accession>